<feature type="transmembrane region" description="Helical" evidence="6">
    <location>
        <begin position="143"/>
        <end position="165"/>
    </location>
</feature>
<reference evidence="8 9" key="1">
    <citation type="submission" date="2016-03" db="EMBL/GenBank/DDBJ databases">
        <title>Whole genome sequencing of Grifola frondosa 9006-11.</title>
        <authorList>
            <person name="Min B."/>
            <person name="Park H."/>
            <person name="Kim J.-G."/>
            <person name="Cho H."/>
            <person name="Oh Y.-L."/>
            <person name="Kong W.-S."/>
            <person name="Choi I.-G."/>
        </authorList>
    </citation>
    <scope>NUCLEOTIDE SEQUENCE [LARGE SCALE GENOMIC DNA]</scope>
    <source>
        <strain evidence="8 9">9006-11</strain>
    </source>
</reference>
<dbReference type="Pfam" id="PF07690">
    <property type="entry name" value="MFS_1"/>
    <property type="match status" value="1"/>
</dbReference>
<evidence type="ECO:0000256" key="4">
    <source>
        <dbReference type="ARBA" id="ARBA00022989"/>
    </source>
</evidence>
<feature type="transmembrane region" description="Helical" evidence="6">
    <location>
        <begin position="323"/>
        <end position="346"/>
    </location>
</feature>
<dbReference type="GO" id="GO:0022857">
    <property type="term" value="F:transmembrane transporter activity"/>
    <property type="evidence" value="ECO:0007669"/>
    <property type="project" value="InterPro"/>
</dbReference>
<evidence type="ECO:0000256" key="5">
    <source>
        <dbReference type="ARBA" id="ARBA00023136"/>
    </source>
</evidence>
<dbReference type="OrthoDB" id="9971669at2759"/>
<feature type="transmembrane region" description="Helical" evidence="6">
    <location>
        <begin position="492"/>
        <end position="515"/>
    </location>
</feature>
<proteinExistence type="predicted"/>
<dbReference type="AlphaFoldDB" id="A0A1C7M174"/>
<evidence type="ECO:0000313" key="8">
    <source>
        <dbReference type="EMBL" id="OBZ70177.1"/>
    </source>
</evidence>
<comment type="caution">
    <text evidence="8">The sequence shown here is derived from an EMBL/GenBank/DDBJ whole genome shotgun (WGS) entry which is preliminary data.</text>
</comment>
<protein>
    <recommendedName>
        <fullName evidence="7">Major facilitator superfamily (MFS) profile domain-containing protein</fullName>
    </recommendedName>
</protein>
<feature type="transmembrane region" description="Helical" evidence="6">
    <location>
        <begin position="211"/>
        <end position="232"/>
    </location>
</feature>
<feature type="domain" description="Major facilitator superfamily (MFS) profile" evidence="7">
    <location>
        <begin position="51"/>
        <end position="520"/>
    </location>
</feature>
<dbReference type="GO" id="GO:0016020">
    <property type="term" value="C:membrane"/>
    <property type="evidence" value="ECO:0007669"/>
    <property type="project" value="UniProtKB-SubCell"/>
</dbReference>
<dbReference type="OMA" id="AKLHMNA"/>
<organism evidence="8 9">
    <name type="scientific">Grifola frondosa</name>
    <name type="common">Maitake</name>
    <name type="synonym">Polyporus frondosus</name>
    <dbReference type="NCBI Taxonomy" id="5627"/>
    <lineage>
        <taxon>Eukaryota</taxon>
        <taxon>Fungi</taxon>
        <taxon>Dikarya</taxon>
        <taxon>Basidiomycota</taxon>
        <taxon>Agaricomycotina</taxon>
        <taxon>Agaricomycetes</taxon>
        <taxon>Polyporales</taxon>
        <taxon>Grifolaceae</taxon>
        <taxon>Grifola</taxon>
    </lineage>
</organism>
<dbReference type="SUPFAM" id="SSF103473">
    <property type="entry name" value="MFS general substrate transporter"/>
    <property type="match status" value="1"/>
</dbReference>
<dbReference type="Gene3D" id="1.20.1250.20">
    <property type="entry name" value="MFS general substrate transporter like domains"/>
    <property type="match status" value="2"/>
</dbReference>
<gene>
    <name evidence="8" type="ORF">A0H81_09870</name>
</gene>
<dbReference type="PROSITE" id="PS50850">
    <property type="entry name" value="MFS"/>
    <property type="match status" value="1"/>
</dbReference>
<keyword evidence="4 6" id="KW-1133">Transmembrane helix</keyword>
<dbReference type="EMBL" id="LUGG01000014">
    <property type="protein sequence ID" value="OBZ70177.1"/>
    <property type="molecule type" value="Genomic_DNA"/>
</dbReference>
<feature type="transmembrane region" description="Helical" evidence="6">
    <location>
        <begin position="118"/>
        <end position="137"/>
    </location>
</feature>
<evidence type="ECO:0000256" key="6">
    <source>
        <dbReference type="SAM" id="Phobius"/>
    </source>
</evidence>
<dbReference type="InterPro" id="IPR036259">
    <property type="entry name" value="MFS_trans_sf"/>
</dbReference>
<dbReference type="FunFam" id="1.20.1250.20:FF:000034">
    <property type="entry name" value="MFS general substrate transporter"/>
    <property type="match status" value="1"/>
</dbReference>
<dbReference type="PANTHER" id="PTHR43791">
    <property type="entry name" value="PERMEASE-RELATED"/>
    <property type="match status" value="1"/>
</dbReference>
<feature type="transmembrane region" description="Helical" evidence="6">
    <location>
        <begin position="177"/>
        <end position="199"/>
    </location>
</feature>
<evidence type="ECO:0000256" key="3">
    <source>
        <dbReference type="ARBA" id="ARBA00022692"/>
    </source>
</evidence>
<accession>A0A1C7M174</accession>
<evidence type="ECO:0000313" key="9">
    <source>
        <dbReference type="Proteomes" id="UP000092993"/>
    </source>
</evidence>
<comment type="subcellular location">
    <subcellularLocation>
        <location evidence="1">Membrane</location>
        <topology evidence="1">Multi-pass membrane protein</topology>
    </subcellularLocation>
</comment>
<dbReference type="InterPro" id="IPR020846">
    <property type="entry name" value="MFS_dom"/>
</dbReference>
<keyword evidence="9" id="KW-1185">Reference proteome</keyword>
<dbReference type="InterPro" id="IPR011701">
    <property type="entry name" value="MFS"/>
</dbReference>
<feature type="transmembrane region" description="Helical" evidence="6">
    <location>
        <begin position="428"/>
        <end position="448"/>
    </location>
</feature>
<keyword evidence="5 6" id="KW-0472">Membrane</keyword>
<evidence type="ECO:0000256" key="1">
    <source>
        <dbReference type="ARBA" id="ARBA00004141"/>
    </source>
</evidence>
<name>A0A1C7M174_GRIFR</name>
<dbReference type="Proteomes" id="UP000092993">
    <property type="component" value="Unassembled WGS sequence"/>
</dbReference>
<sequence length="556" mass="62008">MATRRPFPLARQHSPPPLKEYATRAIMLNDHDNELAHIMTRRVLWKLDIHVLPPLAFLWLANFIDRTNIGNANIAGIQTDLHLHGTQFNTALAIFYVSYILVELPSNWILKKMKPSRWLPILVAVWGVVTTLSGLVQNFSGLLAIRFFLGFCEGGLLPGIILYLSTLYKRHELQQRVGIFYASASLSGAFGGLLATAIIKMDGIGGIAGWRWIFILEGIATIIIALISMIFLPADLLSARFFTDKEREFALHRFRMSDAIISSAPLSEPSQRISGADESEKGVDIRTEVQQIDTATVHQEDEQFEWREVLRGIREPQVWMTSISYLGIIVSLYSFSLFLPTIVTGLGFKGGAAQLHTVPPYIPAVFLTVVVAIASDKLKWRGPFILIFLPMAIAGEFGLIVIYGNVLINPCLGYILAIVAKNNTQRYAAVFLIAAGIYPCGPCILSILPNNSAGHYKKATTVALQLAVANMGGFVATFSYDSSQRPTYIRGHSITLAFVILAWIAMFCNVMYCIWENRARADGRRQDNLVKYQDLWDCGKTRAPIGDRHPDFRFTL</sequence>
<feature type="transmembrane region" description="Helical" evidence="6">
    <location>
        <begin position="460"/>
        <end position="480"/>
    </location>
</feature>
<feature type="transmembrane region" description="Helical" evidence="6">
    <location>
        <begin position="386"/>
        <end position="408"/>
    </location>
</feature>
<keyword evidence="2" id="KW-0813">Transport</keyword>
<evidence type="ECO:0000259" key="7">
    <source>
        <dbReference type="PROSITE" id="PS50850"/>
    </source>
</evidence>
<feature type="transmembrane region" description="Helical" evidence="6">
    <location>
        <begin position="358"/>
        <end position="374"/>
    </location>
</feature>
<dbReference type="FunFam" id="1.20.1250.20:FF:000013">
    <property type="entry name" value="MFS general substrate transporter"/>
    <property type="match status" value="1"/>
</dbReference>
<dbReference type="STRING" id="5627.A0A1C7M174"/>
<keyword evidence="3 6" id="KW-0812">Transmembrane</keyword>
<evidence type="ECO:0000256" key="2">
    <source>
        <dbReference type="ARBA" id="ARBA00022448"/>
    </source>
</evidence>
<dbReference type="PANTHER" id="PTHR43791:SF67">
    <property type="entry name" value="TRANSPORTER, PUTATIVE (AFU_ORTHOLOGUE AFUA_3G04010)-RELATED"/>
    <property type="match status" value="1"/>
</dbReference>